<accession>A0A5J5D898</accession>
<organism evidence="1 2">
    <name type="scientific">Etheostoma spectabile</name>
    <name type="common">orangethroat darter</name>
    <dbReference type="NCBI Taxonomy" id="54343"/>
    <lineage>
        <taxon>Eukaryota</taxon>
        <taxon>Metazoa</taxon>
        <taxon>Chordata</taxon>
        <taxon>Craniata</taxon>
        <taxon>Vertebrata</taxon>
        <taxon>Euteleostomi</taxon>
        <taxon>Actinopterygii</taxon>
        <taxon>Neopterygii</taxon>
        <taxon>Teleostei</taxon>
        <taxon>Neoteleostei</taxon>
        <taxon>Acanthomorphata</taxon>
        <taxon>Eupercaria</taxon>
        <taxon>Perciformes</taxon>
        <taxon>Percoidei</taxon>
        <taxon>Percidae</taxon>
        <taxon>Etheostomatinae</taxon>
        <taxon>Etheostoma</taxon>
    </lineage>
</organism>
<dbReference type="EMBL" id="VOFY01000007">
    <property type="protein sequence ID" value="KAA8590938.1"/>
    <property type="molecule type" value="Genomic_DNA"/>
</dbReference>
<gene>
    <name evidence="1" type="ORF">FQN60_001881</name>
</gene>
<name>A0A5J5D898_9PERO</name>
<comment type="caution">
    <text evidence="1">The sequence shown here is derived from an EMBL/GenBank/DDBJ whole genome shotgun (WGS) entry which is preliminary data.</text>
</comment>
<dbReference type="AlphaFoldDB" id="A0A5J5D898"/>
<reference evidence="1 2" key="1">
    <citation type="submission" date="2019-08" db="EMBL/GenBank/DDBJ databases">
        <title>A chromosome-level genome assembly, high-density linkage maps, and genome scans reveal the genomic architecture of hybrid incompatibilities underlying speciation via character displacement in darters (Percidae: Etheostominae).</title>
        <authorList>
            <person name="Moran R.L."/>
            <person name="Catchen J.M."/>
            <person name="Fuller R.C."/>
        </authorList>
    </citation>
    <scope>NUCLEOTIDE SEQUENCE [LARGE SCALE GENOMIC DNA]</scope>
    <source>
        <strain evidence="1">EspeVRDwgs_2016</strain>
        <tissue evidence="1">Muscle</tissue>
    </source>
</reference>
<proteinExistence type="predicted"/>
<dbReference type="Proteomes" id="UP000327493">
    <property type="component" value="Chromosome 7"/>
</dbReference>
<evidence type="ECO:0000313" key="1">
    <source>
        <dbReference type="EMBL" id="KAA8590938.1"/>
    </source>
</evidence>
<evidence type="ECO:0000313" key="2">
    <source>
        <dbReference type="Proteomes" id="UP000327493"/>
    </source>
</evidence>
<protein>
    <submittedName>
        <fullName evidence="1">Uncharacterized protein</fullName>
    </submittedName>
</protein>
<sequence>MSLNGLRGAGGARLACSRVGGAEGKGERAAWGTQDLSLGVWCLNADKHSTTVSSQPLSRQPSVVQEYGQTPRLVGSDELKSQLVPRSHVIRSDVAASAAGWPIIIIPSHPPRSETELRPGRTRLGEKTLGLFISACCLRPLLIDSQTLVKSKQEKRGDLVVLEM</sequence>
<keyword evidence="2" id="KW-1185">Reference proteome</keyword>